<keyword evidence="7" id="KW-0535">Nitrogen fixation</keyword>
<dbReference type="OrthoDB" id="9802729at2"/>
<dbReference type="PIRSF" id="PIRSF039144">
    <property type="entry name" value="GlnB"/>
    <property type="match status" value="1"/>
</dbReference>
<dbReference type="RefSeq" id="WP_043751032.1">
    <property type="nucleotide sequence ID" value="NZ_AQQX01000006.1"/>
</dbReference>
<evidence type="ECO:0000256" key="6">
    <source>
        <dbReference type="ARBA" id="ARBA00023163"/>
    </source>
</evidence>
<name>A0A0A0ECL8_9RHOB</name>
<dbReference type="InterPro" id="IPR011322">
    <property type="entry name" value="N-reg_PII-like_a/b"/>
</dbReference>
<comment type="similarity">
    <text evidence="11">Belongs to the P(II) protein family.</text>
</comment>
<evidence type="ECO:0000256" key="4">
    <source>
        <dbReference type="ARBA" id="ARBA00022741"/>
    </source>
</evidence>
<dbReference type="PROSITE" id="PS51343">
    <property type="entry name" value="PII_GLNB_DOM"/>
    <property type="match status" value="1"/>
</dbReference>
<dbReference type="GO" id="GO:0006808">
    <property type="term" value="P:regulation of nitrogen utilization"/>
    <property type="evidence" value="ECO:0007669"/>
    <property type="project" value="InterPro"/>
</dbReference>
<dbReference type="STRING" id="1461694.ATO9_15665"/>
<dbReference type="SUPFAM" id="SSF54913">
    <property type="entry name" value="GlnB-like"/>
    <property type="match status" value="1"/>
</dbReference>
<keyword evidence="13" id="KW-1185">Reference proteome</keyword>
<evidence type="ECO:0000256" key="1">
    <source>
        <dbReference type="ARBA" id="ARBA00011233"/>
    </source>
</evidence>
<comment type="subunit">
    <text evidence="1">Homotrimer.</text>
</comment>
<sequence>MKKIEAIIKPFKLDEVKEALQEVGVQGLSVIEVKGFGRQKGHTELYRGAEYVVDFLPKVKIEVVLDDDQVDGAIEAIVDAAKTEKIGDGKIFVSTIEQAIRIRTGEAGSDAL</sequence>
<proteinExistence type="inferred from homology"/>
<evidence type="ECO:0000313" key="12">
    <source>
        <dbReference type="EMBL" id="KGM48025.1"/>
    </source>
</evidence>
<dbReference type="InterPro" id="IPR002332">
    <property type="entry name" value="N-reg_PII_urydylation_site"/>
</dbReference>
<gene>
    <name evidence="12" type="ORF">ATO9_15665</name>
</gene>
<dbReference type="eggNOG" id="COG0347">
    <property type="taxonomic scope" value="Bacteria"/>
</dbReference>
<protein>
    <recommendedName>
        <fullName evidence="2">Nitrogen regulatory protein P-II</fullName>
    </recommendedName>
</protein>
<dbReference type="Gene3D" id="3.30.70.120">
    <property type="match status" value="1"/>
</dbReference>
<evidence type="ECO:0000256" key="11">
    <source>
        <dbReference type="RuleBase" id="RU003936"/>
    </source>
</evidence>
<accession>A0A0A0ECL8</accession>
<evidence type="ECO:0000256" key="7">
    <source>
        <dbReference type="ARBA" id="ARBA00023231"/>
    </source>
</evidence>
<dbReference type="GO" id="GO:0005524">
    <property type="term" value="F:ATP binding"/>
    <property type="evidence" value="ECO:0007669"/>
    <property type="project" value="TreeGrafter"/>
</dbReference>
<organism evidence="12 13">
    <name type="scientific">Pseudooceanicola atlanticus</name>
    <dbReference type="NCBI Taxonomy" id="1461694"/>
    <lineage>
        <taxon>Bacteria</taxon>
        <taxon>Pseudomonadati</taxon>
        <taxon>Pseudomonadota</taxon>
        <taxon>Alphaproteobacteria</taxon>
        <taxon>Rhodobacterales</taxon>
        <taxon>Paracoccaceae</taxon>
        <taxon>Pseudooceanicola</taxon>
    </lineage>
</organism>
<feature type="modified residue" description="O-UMP-tyrosine" evidence="9">
    <location>
        <position position="51"/>
    </location>
</feature>
<dbReference type="GO" id="GO:0030234">
    <property type="term" value="F:enzyme regulator activity"/>
    <property type="evidence" value="ECO:0007669"/>
    <property type="project" value="InterPro"/>
</dbReference>
<evidence type="ECO:0000313" key="13">
    <source>
        <dbReference type="Proteomes" id="UP000030004"/>
    </source>
</evidence>
<dbReference type="GO" id="GO:0005829">
    <property type="term" value="C:cytosol"/>
    <property type="evidence" value="ECO:0007669"/>
    <property type="project" value="TreeGrafter"/>
</dbReference>
<evidence type="ECO:0000256" key="8">
    <source>
        <dbReference type="ARBA" id="ARBA00056310"/>
    </source>
</evidence>
<dbReference type="FunFam" id="3.30.70.120:FF:000001">
    <property type="entry name" value="Nitrogen regulatory protein P-II"/>
    <property type="match status" value="1"/>
</dbReference>
<keyword evidence="5" id="KW-0805">Transcription regulation</keyword>
<comment type="caution">
    <text evidence="12">The sequence shown here is derived from an EMBL/GenBank/DDBJ whole genome shotgun (WGS) entry which is preliminary data.</text>
</comment>
<keyword evidence="6" id="KW-0804">Transcription</keyword>
<dbReference type="PANTHER" id="PTHR30115">
    <property type="entry name" value="NITROGEN REGULATORY PROTEIN P-II"/>
    <property type="match status" value="1"/>
</dbReference>
<dbReference type="PROSITE" id="PS00496">
    <property type="entry name" value="PII_GLNB_UMP"/>
    <property type="match status" value="1"/>
</dbReference>
<dbReference type="PROSITE" id="PS00638">
    <property type="entry name" value="PII_GLNB_CTER"/>
    <property type="match status" value="1"/>
</dbReference>
<keyword evidence="4" id="KW-0547">Nucleotide-binding</keyword>
<evidence type="ECO:0000256" key="3">
    <source>
        <dbReference type="ARBA" id="ARBA00022553"/>
    </source>
</evidence>
<dbReference type="PRINTS" id="PR00340">
    <property type="entry name" value="PIIGLNB"/>
</dbReference>
<dbReference type="Proteomes" id="UP000030004">
    <property type="component" value="Unassembled WGS sequence"/>
</dbReference>
<evidence type="ECO:0000256" key="5">
    <source>
        <dbReference type="ARBA" id="ARBA00023015"/>
    </source>
</evidence>
<dbReference type="InterPro" id="IPR015867">
    <property type="entry name" value="N-reg_PII/ATP_PRibTrfase_C"/>
</dbReference>
<dbReference type="PANTHER" id="PTHR30115:SF11">
    <property type="entry name" value="NITROGEN REGULATORY PROTEIN P-II HOMOLOG"/>
    <property type="match status" value="1"/>
</dbReference>
<dbReference type="Pfam" id="PF00543">
    <property type="entry name" value="P-II"/>
    <property type="match status" value="1"/>
</dbReference>
<dbReference type="InterPro" id="IPR017918">
    <property type="entry name" value="N-reg_PII_CS"/>
</dbReference>
<evidence type="ECO:0000256" key="10">
    <source>
        <dbReference type="PIRSR" id="PIRSR602187-50"/>
    </source>
</evidence>
<dbReference type="SMART" id="SM00938">
    <property type="entry name" value="P-II"/>
    <property type="match status" value="1"/>
</dbReference>
<dbReference type="InterPro" id="IPR002187">
    <property type="entry name" value="N-reg_PII"/>
</dbReference>
<dbReference type="EMBL" id="AQQX01000006">
    <property type="protein sequence ID" value="KGM48025.1"/>
    <property type="molecule type" value="Genomic_DNA"/>
</dbReference>
<evidence type="ECO:0000256" key="9">
    <source>
        <dbReference type="PIRSR" id="PIRSR039144-50"/>
    </source>
</evidence>
<keyword evidence="3 10" id="KW-0597">Phosphoprotein</keyword>
<comment type="function">
    <text evidence="8">P-II indirectly controls the transcription of the glutamine synthetase gene (glnA). P-II prevents NR-II-catalyzed conversion of NR-I to NR-I-phosphate, the transcriptional activator of glnA. When P-II is uridylylated to P-II-UMP, these events are reversed. When the ratio of Gln to 2-ketoglutarate decreases, P-II is uridylylated to P-II-UMP, which causes the deadenylation of glutamine synthetase, so activating the enzyme.</text>
</comment>
<dbReference type="AlphaFoldDB" id="A0A0A0ECL8"/>
<evidence type="ECO:0000256" key="2">
    <source>
        <dbReference type="ARBA" id="ARBA00015681"/>
    </source>
</evidence>
<reference evidence="12 13" key="1">
    <citation type="journal article" date="2015" name="Antonie Van Leeuwenhoek">
        <title>Pseudooceanicola atlanticus gen. nov. sp. nov., isolated from surface seawater of the Atlantic Ocean and reclassification of Oceanicola batsensis, Oceanicola marinus, Oceanicola nitratireducens, Oceanicola nanhaiensis, Oceanicola antarcticus and Oceanicola flagellatus, as Pseudooceanicola batsensis comb. nov., Pseudooceanicola marinus comb. nov., Pseudooceanicola nitratireducens comb. nov., Pseudooceanicola nanhaiensis comb. nov., Pseudooceanicola antarcticus comb. nov., and Pseudooceanicola flagellatus comb. nov.</title>
        <authorList>
            <person name="Lai Q."/>
            <person name="Li G."/>
            <person name="Liu X."/>
            <person name="Du Y."/>
            <person name="Sun F."/>
            <person name="Shao Z."/>
        </authorList>
    </citation>
    <scope>NUCLEOTIDE SEQUENCE [LARGE SCALE GENOMIC DNA]</scope>
    <source>
        <strain evidence="12 13">22II-s11g</strain>
    </source>
</reference>